<dbReference type="InterPro" id="IPR003439">
    <property type="entry name" value="ABC_transporter-like_ATP-bd"/>
</dbReference>
<dbReference type="SUPFAM" id="SSF52540">
    <property type="entry name" value="P-loop containing nucleoside triphosphate hydrolases"/>
    <property type="match status" value="1"/>
</dbReference>
<gene>
    <name evidence="3" type="ORF">C8E03_102148</name>
</gene>
<sequence length="103" mass="11866">MLRYKNIRYTQDFINKTIMSELINYYLTYIFEKVIKGEKEKRMILQTTNLCKFFESENNVIKAVNNVNLNIEQKEFISIVGTSGSGKTTFLNVLAGLEEPTAG</sequence>
<accession>A0A318EV18</accession>
<organism evidence="3 4">
    <name type="scientific">Lachnotalea glycerini</name>
    <dbReference type="NCBI Taxonomy" id="1763509"/>
    <lineage>
        <taxon>Bacteria</taxon>
        <taxon>Bacillati</taxon>
        <taxon>Bacillota</taxon>
        <taxon>Clostridia</taxon>
        <taxon>Lachnospirales</taxon>
        <taxon>Lachnospiraceae</taxon>
        <taxon>Lachnotalea</taxon>
    </lineage>
</organism>
<evidence type="ECO:0000259" key="2">
    <source>
        <dbReference type="Pfam" id="PF00005"/>
    </source>
</evidence>
<dbReference type="EMBL" id="QICS01000002">
    <property type="protein sequence ID" value="PXV93380.1"/>
    <property type="molecule type" value="Genomic_DNA"/>
</dbReference>
<evidence type="ECO:0000313" key="3">
    <source>
        <dbReference type="EMBL" id="PXV93380.1"/>
    </source>
</evidence>
<feature type="domain" description="ABC transporter" evidence="2">
    <location>
        <begin position="64"/>
        <end position="103"/>
    </location>
</feature>
<dbReference type="Proteomes" id="UP000247523">
    <property type="component" value="Unassembled WGS sequence"/>
</dbReference>
<dbReference type="PANTHER" id="PTHR42788:SF13">
    <property type="entry name" value="ALIPHATIC SULFONATES IMPORT ATP-BINDING PROTEIN SSUB"/>
    <property type="match status" value="1"/>
</dbReference>
<comment type="caution">
    <text evidence="3">The sequence shown here is derived from an EMBL/GenBank/DDBJ whole genome shotgun (WGS) entry which is preliminary data.</text>
</comment>
<dbReference type="InterPro" id="IPR050166">
    <property type="entry name" value="ABC_transporter_ATP-bind"/>
</dbReference>
<reference evidence="3 4" key="1">
    <citation type="submission" date="2018-05" db="EMBL/GenBank/DDBJ databases">
        <title>Genomic Encyclopedia of Type Strains, Phase IV (KMG-IV): sequencing the most valuable type-strain genomes for metagenomic binning, comparative biology and taxonomic classification.</title>
        <authorList>
            <person name="Goeker M."/>
        </authorList>
    </citation>
    <scope>NUCLEOTIDE SEQUENCE [LARGE SCALE GENOMIC DNA]</scope>
    <source>
        <strain evidence="3 4">DSM 28816</strain>
    </source>
</reference>
<dbReference type="GO" id="GO:0005524">
    <property type="term" value="F:ATP binding"/>
    <property type="evidence" value="ECO:0007669"/>
    <property type="project" value="InterPro"/>
</dbReference>
<dbReference type="Pfam" id="PF00005">
    <property type="entry name" value="ABC_tran"/>
    <property type="match status" value="1"/>
</dbReference>
<keyword evidence="1" id="KW-0813">Transport</keyword>
<dbReference type="InterPro" id="IPR027417">
    <property type="entry name" value="P-loop_NTPase"/>
</dbReference>
<protein>
    <submittedName>
        <fullName evidence="3">ABC transporter family protein</fullName>
    </submittedName>
</protein>
<evidence type="ECO:0000256" key="1">
    <source>
        <dbReference type="ARBA" id="ARBA00022448"/>
    </source>
</evidence>
<dbReference type="PANTHER" id="PTHR42788">
    <property type="entry name" value="TAURINE IMPORT ATP-BINDING PROTEIN-RELATED"/>
    <property type="match status" value="1"/>
</dbReference>
<dbReference type="GO" id="GO:0016887">
    <property type="term" value="F:ATP hydrolysis activity"/>
    <property type="evidence" value="ECO:0007669"/>
    <property type="project" value="InterPro"/>
</dbReference>
<name>A0A318EV18_9FIRM</name>
<dbReference type="AlphaFoldDB" id="A0A318EV18"/>
<evidence type="ECO:0000313" key="4">
    <source>
        <dbReference type="Proteomes" id="UP000247523"/>
    </source>
</evidence>
<proteinExistence type="predicted"/>
<dbReference type="Gene3D" id="3.40.50.300">
    <property type="entry name" value="P-loop containing nucleotide triphosphate hydrolases"/>
    <property type="match status" value="1"/>
</dbReference>